<accession>A0A1H1ID63</accession>
<name>A0A1H1ID63_9BURK</name>
<evidence type="ECO:0000313" key="1">
    <source>
        <dbReference type="EMBL" id="SDR35675.1"/>
    </source>
</evidence>
<dbReference type="Proteomes" id="UP000183487">
    <property type="component" value="Unassembled WGS sequence"/>
</dbReference>
<organism evidence="1 2">
    <name type="scientific">Paraburkholderia fungorum</name>
    <dbReference type="NCBI Taxonomy" id="134537"/>
    <lineage>
        <taxon>Bacteria</taxon>
        <taxon>Pseudomonadati</taxon>
        <taxon>Pseudomonadota</taxon>
        <taxon>Betaproteobacteria</taxon>
        <taxon>Burkholderiales</taxon>
        <taxon>Burkholderiaceae</taxon>
        <taxon>Paraburkholderia</taxon>
    </lineage>
</organism>
<protein>
    <submittedName>
        <fullName evidence="1">Uncharacterized protein</fullName>
    </submittedName>
</protein>
<dbReference type="EMBL" id="FNKP01000002">
    <property type="protein sequence ID" value="SDR35675.1"/>
    <property type="molecule type" value="Genomic_DNA"/>
</dbReference>
<sequence>MYSNLLLAFYWVAVLQCGEKTPPMKCFEKNLIEPGARCRLDEFDIDGAVCVDHEAGSCNGLIGLFAQIIRESGQRLRD</sequence>
<keyword evidence="2" id="KW-1185">Reference proteome</keyword>
<proteinExistence type="predicted"/>
<gene>
    <name evidence="1" type="ORF">SAMN05443245_5019</name>
</gene>
<reference evidence="2" key="1">
    <citation type="submission" date="2016-10" db="EMBL/GenBank/DDBJ databases">
        <authorList>
            <person name="Varghese N."/>
        </authorList>
    </citation>
    <scope>NUCLEOTIDE SEQUENCE [LARGE SCALE GENOMIC DNA]</scope>
    <source>
        <strain evidence="2">GAS106B</strain>
    </source>
</reference>
<evidence type="ECO:0000313" key="2">
    <source>
        <dbReference type="Proteomes" id="UP000183487"/>
    </source>
</evidence>
<dbReference type="AlphaFoldDB" id="A0A1H1ID63"/>